<organism evidence="10 11">
    <name type="scientific">Candidatus Liptonbacteria bacterium RIFCSPLOWO2_01_FULL_56_20</name>
    <dbReference type="NCBI Taxonomy" id="1798652"/>
    <lineage>
        <taxon>Bacteria</taxon>
        <taxon>Candidatus Liptoniibacteriota</taxon>
    </lineage>
</organism>
<evidence type="ECO:0000256" key="8">
    <source>
        <dbReference type="ARBA" id="ARBA00023136"/>
    </source>
</evidence>
<dbReference type="STRING" id="1798652.A3A43_02255"/>
<keyword evidence="5 9" id="KW-0653">Protein transport</keyword>
<dbReference type="Gene3D" id="1.20.5.1030">
    <property type="entry name" value="Preprotein translocase secy subunit"/>
    <property type="match status" value="1"/>
</dbReference>
<evidence type="ECO:0000256" key="9">
    <source>
        <dbReference type="HAMAP-Rule" id="MF_00422"/>
    </source>
</evidence>
<comment type="subcellular location">
    <subcellularLocation>
        <location evidence="9">Cell membrane</location>
        <topology evidence="9">Single-pass membrane protein</topology>
    </subcellularLocation>
    <subcellularLocation>
        <location evidence="1">Membrane</location>
    </subcellularLocation>
</comment>
<evidence type="ECO:0000256" key="5">
    <source>
        <dbReference type="ARBA" id="ARBA00022927"/>
    </source>
</evidence>
<evidence type="ECO:0000256" key="1">
    <source>
        <dbReference type="ARBA" id="ARBA00004370"/>
    </source>
</evidence>
<dbReference type="InterPro" id="IPR005807">
    <property type="entry name" value="SecE_bac"/>
</dbReference>
<feature type="transmembrane region" description="Helical" evidence="9">
    <location>
        <begin position="33"/>
        <end position="60"/>
    </location>
</feature>
<protein>
    <recommendedName>
        <fullName evidence="9">Protein translocase subunit SecE</fullName>
    </recommendedName>
</protein>
<keyword evidence="4 9" id="KW-0812">Transmembrane</keyword>
<dbReference type="GO" id="GO:0005886">
    <property type="term" value="C:plasma membrane"/>
    <property type="evidence" value="ECO:0007669"/>
    <property type="project" value="UniProtKB-SubCell"/>
</dbReference>
<evidence type="ECO:0000256" key="6">
    <source>
        <dbReference type="ARBA" id="ARBA00022989"/>
    </source>
</evidence>
<dbReference type="InterPro" id="IPR038379">
    <property type="entry name" value="SecE_sf"/>
</dbReference>
<evidence type="ECO:0000256" key="4">
    <source>
        <dbReference type="ARBA" id="ARBA00022692"/>
    </source>
</evidence>
<keyword evidence="3 9" id="KW-1003">Cell membrane</keyword>
<dbReference type="GO" id="GO:0008320">
    <property type="term" value="F:protein transmembrane transporter activity"/>
    <property type="evidence" value="ECO:0007669"/>
    <property type="project" value="UniProtKB-UniRule"/>
</dbReference>
<dbReference type="GO" id="GO:0006605">
    <property type="term" value="P:protein targeting"/>
    <property type="evidence" value="ECO:0007669"/>
    <property type="project" value="UniProtKB-UniRule"/>
</dbReference>
<keyword evidence="2 9" id="KW-0813">Transport</keyword>
<evidence type="ECO:0000256" key="3">
    <source>
        <dbReference type="ARBA" id="ARBA00022475"/>
    </source>
</evidence>
<evidence type="ECO:0000313" key="10">
    <source>
        <dbReference type="EMBL" id="OGZ01305.1"/>
    </source>
</evidence>
<dbReference type="HAMAP" id="MF_00422">
    <property type="entry name" value="SecE"/>
    <property type="match status" value="1"/>
</dbReference>
<dbReference type="AlphaFoldDB" id="A0A1G2CIU6"/>
<dbReference type="PANTHER" id="PTHR33910:SF1">
    <property type="entry name" value="PROTEIN TRANSLOCASE SUBUNIT SECE"/>
    <property type="match status" value="1"/>
</dbReference>
<evidence type="ECO:0000256" key="7">
    <source>
        <dbReference type="ARBA" id="ARBA00023010"/>
    </source>
</evidence>
<dbReference type="NCBIfam" id="TIGR00964">
    <property type="entry name" value="secE_bact"/>
    <property type="match status" value="1"/>
</dbReference>
<evidence type="ECO:0000256" key="2">
    <source>
        <dbReference type="ARBA" id="ARBA00022448"/>
    </source>
</evidence>
<evidence type="ECO:0000313" key="11">
    <source>
        <dbReference type="Proteomes" id="UP000178495"/>
    </source>
</evidence>
<keyword evidence="8 9" id="KW-0472">Membrane</keyword>
<comment type="similarity">
    <text evidence="9">Belongs to the SecE/SEC61-gamma family.</text>
</comment>
<dbReference type="Pfam" id="PF00584">
    <property type="entry name" value="SecE"/>
    <property type="match status" value="1"/>
</dbReference>
<comment type="caution">
    <text evidence="10">The sequence shown here is derived from an EMBL/GenBank/DDBJ whole genome shotgun (WGS) entry which is preliminary data.</text>
</comment>
<keyword evidence="7 9" id="KW-0811">Translocation</keyword>
<dbReference type="InterPro" id="IPR001901">
    <property type="entry name" value="Translocase_SecE/Sec61-g"/>
</dbReference>
<gene>
    <name evidence="9" type="primary">secE</name>
    <name evidence="10" type="ORF">A3A43_02255</name>
</gene>
<comment type="subunit">
    <text evidence="9">Component of the Sec protein translocase complex. Heterotrimer consisting of SecY, SecE and SecG subunits. The heterotrimers can form oligomers, although 1 heterotrimer is thought to be able to translocate proteins. Interacts with the ribosome. Interacts with SecDF, and other proteins may be involved. Interacts with SecA.</text>
</comment>
<proteinExistence type="inferred from homology"/>
<dbReference type="Proteomes" id="UP000178495">
    <property type="component" value="Unassembled WGS sequence"/>
</dbReference>
<dbReference type="EMBL" id="MHLC01000015">
    <property type="protein sequence ID" value="OGZ01305.1"/>
    <property type="molecule type" value="Genomic_DNA"/>
</dbReference>
<name>A0A1G2CIU6_9BACT</name>
<sequence>MVGRIKKFFEESRQEFRHVNWPTRSEAMRLTTVVIALSVALAVFLGAFDYFFSFLLRVFLLKA</sequence>
<comment type="function">
    <text evidence="9">Essential subunit of the Sec protein translocation channel SecYEG. Clamps together the 2 halves of SecY. May contact the channel plug during translocation.</text>
</comment>
<keyword evidence="6 9" id="KW-1133">Transmembrane helix</keyword>
<dbReference type="GO" id="GO:0009306">
    <property type="term" value="P:protein secretion"/>
    <property type="evidence" value="ECO:0007669"/>
    <property type="project" value="UniProtKB-UniRule"/>
</dbReference>
<accession>A0A1G2CIU6</accession>
<dbReference type="GO" id="GO:0043952">
    <property type="term" value="P:protein transport by the Sec complex"/>
    <property type="evidence" value="ECO:0007669"/>
    <property type="project" value="UniProtKB-UniRule"/>
</dbReference>
<reference evidence="10 11" key="1">
    <citation type="journal article" date="2016" name="Nat. Commun.">
        <title>Thousands of microbial genomes shed light on interconnected biogeochemical processes in an aquifer system.</title>
        <authorList>
            <person name="Anantharaman K."/>
            <person name="Brown C.T."/>
            <person name="Hug L.A."/>
            <person name="Sharon I."/>
            <person name="Castelle C.J."/>
            <person name="Probst A.J."/>
            <person name="Thomas B.C."/>
            <person name="Singh A."/>
            <person name="Wilkins M.J."/>
            <person name="Karaoz U."/>
            <person name="Brodie E.L."/>
            <person name="Williams K.H."/>
            <person name="Hubbard S.S."/>
            <person name="Banfield J.F."/>
        </authorList>
    </citation>
    <scope>NUCLEOTIDE SEQUENCE [LARGE SCALE GENOMIC DNA]</scope>
</reference>
<dbReference type="GO" id="GO:0065002">
    <property type="term" value="P:intracellular protein transmembrane transport"/>
    <property type="evidence" value="ECO:0007669"/>
    <property type="project" value="UniProtKB-UniRule"/>
</dbReference>
<dbReference type="PANTHER" id="PTHR33910">
    <property type="entry name" value="PROTEIN TRANSLOCASE SUBUNIT SECE"/>
    <property type="match status" value="1"/>
</dbReference>